<evidence type="ECO:0008006" key="6">
    <source>
        <dbReference type="Google" id="ProtNLM"/>
    </source>
</evidence>
<keyword evidence="2" id="KW-0472">Membrane</keyword>
<comment type="caution">
    <text evidence="4">The sequence shown here is derived from an EMBL/GenBank/DDBJ whole genome shotgun (WGS) entry which is preliminary data.</text>
</comment>
<evidence type="ECO:0000256" key="2">
    <source>
        <dbReference type="SAM" id="Phobius"/>
    </source>
</evidence>
<evidence type="ECO:0000313" key="5">
    <source>
        <dbReference type="Proteomes" id="UP000245697"/>
    </source>
</evidence>
<protein>
    <recommendedName>
        <fullName evidence="6">LPXTG-motif cell wall-anchored protein</fullName>
    </recommendedName>
</protein>
<sequence length="222" mass="22420">MRRPASVLAVAGVLLLTVTGPVRAGDVHRGDPVSAAFPDVDVPVGGTAIDPLGPSLWSTIGPTTLTGVRVAYALSGVAGVRITPSGQGGGDCTTPSATRVVCTDPRGLSFEGETVEMYLPVVVRATGSAEPGTTGKVTVTVSADGLAPITGTSRVHVVDRRVNLPVTGPSAAWIGGLMLVLGVITVVATRRRPVQPPKGSRTAADTGVPVSSGKKSSPLRVF</sequence>
<accession>A0A316FGX8</accession>
<feature type="transmembrane region" description="Helical" evidence="2">
    <location>
        <begin position="170"/>
        <end position="188"/>
    </location>
</feature>
<evidence type="ECO:0000256" key="1">
    <source>
        <dbReference type="SAM" id="MobiDB-lite"/>
    </source>
</evidence>
<feature type="region of interest" description="Disordered" evidence="1">
    <location>
        <begin position="193"/>
        <end position="222"/>
    </location>
</feature>
<name>A0A316FGX8_9ACTN</name>
<dbReference type="OrthoDB" id="3295854at2"/>
<keyword evidence="3" id="KW-0732">Signal</keyword>
<dbReference type="EMBL" id="QGGR01000008">
    <property type="protein sequence ID" value="PWK47030.1"/>
    <property type="molecule type" value="Genomic_DNA"/>
</dbReference>
<evidence type="ECO:0000313" key="4">
    <source>
        <dbReference type="EMBL" id="PWK47030.1"/>
    </source>
</evidence>
<proteinExistence type="predicted"/>
<reference evidence="4 5" key="1">
    <citation type="submission" date="2018-05" db="EMBL/GenBank/DDBJ databases">
        <title>Genomic Encyclopedia of Archaeal and Bacterial Type Strains, Phase II (KMG-II): from individual species to whole genera.</title>
        <authorList>
            <person name="Goeker M."/>
        </authorList>
    </citation>
    <scope>NUCLEOTIDE SEQUENCE [LARGE SCALE GENOMIC DNA]</scope>
    <source>
        <strain evidence="4 5">DSM 45184</strain>
    </source>
</reference>
<keyword evidence="2" id="KW-0812">Transmembrane</keyword>
<dbReference type="Proteomes" id="UP000245697">
    <property type="component" value="Unassembled WGS sequence"/>
</dbReference>
<keyword evidence="5" id="KW-1185">Reference proteome</keyword>
<keyword evidence="2" id="KW-1133">Transmembrane helix</keyword>
<dbReference type="RefSeq" id="WP_146246353.1">
    <property type="nucleotide sequence ID" value="NZ_BONA01000049.1"/>
</dbReference>
<evidence type="ECO:0000256" key="3">
    <source>
        <dbReference type="SAM" id="SignalP"/>
    </source>
</evidence>
<feature type="chain" id="PRO_5016463272" description="LPXTG-motif cell wall-anchored protein" evidence="3">
    <location>
        <begin position="25"/>
        <end position="222"/>
    </location>
</feature>
<gene>
    <name evidence="4" type="ORF">BC793_108144</name>
</gene>
<dbReference type="AlphaFoldDB" id="A0A316FGX8"/>
<feature type="signal peptide" evidence="3">
    <location>
        <begin position="1"/>
        <end position="24"/>
    </location>
</feature>
<organism evidence="4 5">
    <name type="scientific">Actinoplanes xinjiangensis</name>
    <dbReference type="NCBI Taxonomy" id="512350"/>
    <lineage>
        <taxon>Bacteria</taxon>
        <taxon>Bacillati</taxon>
        <taxon>Actinomycetota</taxon>
        <taxon>Actinomycetes</taxon>
        <taxon>Micromonosporales</taxon>
        <taxon>Micromonosporaceae</taxon>
        <taxon>Actinoplanes</taxon>
    </lineage>
</organism>